<dbReference type="PROSITE" id="PS50082">
    <property type="entry name" value="WD_REPEATS_2"/>
    <property type="match status" value="1"/>
</dbReference>
<dbReference type="Proteomes" id="UP000784294">
    <property type="component" value="Unassembled WGS sequence"/>
</dbReference>
<organism evidence="2 3">
    <name type="scientific">Protopolystoma xenopodis</name>
    <dbReference type="NCBI Taxonomy" id="117903"/>
    <lineage>
        <taxon>Eukaryota</taxon>
        <taxon>Metazoa</taxon>
        <taxon>Spiralia</taxon>
        <taxon>Lophotrochozoa</taxon>
        <taxon>Platyhelminthes</taxon>
        <taxon>Monogenea</taxon>
        <taxon>Polyopisthocotylea</taxon>
        <taxon>Polystomatidea</taxon>
        <taxon>Polystomatidae</taxon>
        <taxon>Protopolystoma</taxon>
    </lineage>
</organism>
<dbReference type="GO" id="GO:0043596">
    <property type="term" value="C:nuclear replication fork"/>
    <property type="evidence" value="ECO:0007669"/>
    <property type="project" value="TreeGrafter"/>
</dbReference>
<dbReference type="Gene3D" id="2.130.10.10">
    <property type="entry name" value="YVTN repeat-like/Quinoprotein amine dehydrogenase"/>
    <property type="match status" value="1"/>
</dbReference>
<gene>
    <name evidence="2" type="ORF">PXEA_LOCUS9998</name>
</gene>
<dbReference type="PANTHER" id="PTHR19932:SF10">
    <property type="entry name" value="WD REPEAT AND HMG-BOX DNA-BINDING PROTEIN 1"/>
    <property type="match status" value="1"/>
</dbReference>
<evidence type="ECO:0000256" key="1">
    <source>
        <dbReference type="PROSITE-ProRule" id="PRU00221"/>
    </source>
</evidence>
<dbReference type="SMART" id="SM00320">
    <property type="entry name" value="WD40"/>
    <property type="match status" value="2"/>
</dbReference>
<dbReference type="GO" id="GO:0006261">
    <property type="term" value="P:DNA-templated DNA replication"/>
    <property type="evidence" value="ECO:0007669"/>
    <property type="project" value="TreeGrafter"/>
</dbReference>
<dbReference type="PANTHER" id="PTHR19932">
    <property type="entry name" value="WD REPEAT AND HMG-BOX DNA BINDING PROTEIN"/>
    <property type="match status" value="1"/>
</dbReference>
<dbReference type="GO" id="GO:0003682">
    <property type="term" value="F:chromatin binding"/>
    <property type="evidence" value="ECO:0007669"/>
    <property type="project" value="TreeGrafter"/>
</dbReference>
<name>A0A448WNX7_9PLAT</name>
<evidence type="ECO:0000313" key="2">
    <source>
        <dbReference type="EMBL" id="VEL16558.1"/>
    </source>
</evidence>
<keyword evidence="3" id="KW-1185">Reference proteome</keyword>
<dbReference type="PROSITE" id="PS50294">
    <property type="entry name" value="WD_REPEATS_REGION"/>
    <property type="match status" value="1"/>
</dbReference>
<accession>A0A448WNX7</accession>
<dbReference type="InterPro" id="IPR001680">
    <property type="entry name" value="WD40_rpt"/>
</dbReference>
<dbReference type="InterPro" id="IPR015943">
    <property type="entry name" value="WD40/YVTN_repeat-like_dom_sf"/>
</dbReference>
<dbReference type="EMBL" id="CAAALY010028921">
    <property type="protein sequence ID" value="VEL16558.1"/>
    <property type="molecule type" value="Genomic_DNA"/>
</dbReference>
<dbReference type="InterPro" id="IPR011047">
    <property type="entry name" value="Quinoprotein_ADH-like_sf"/>
</dbReference>
<dbReference type="OrthoDB" id="427368at2759"/>
<protein>
    <submittedName>
        <fullName evidence="2">Uncharacterized protein</fullName>
    </submittedName>
</protein>
<sequence length="111" mass="12344">MANSDMTREYRFEGHQGPVLSVSFDPLDLLIASSSGDGTVKFLAVPIDKEIRLYERDTWDVLCCLTCPVIELPIIDCAFCDNSHAGSFLAASSANGWIVVWRHARREVVAR</sequence>
<comment type="caution">
    <text evidence="2">The sequence shown here is derived from an EMBL/GenBank/DDBJ whole genome shotgun (WGS) entry which is preliminary data.</text>
</comment>
<feature type="repeat" description="WD" evidence="1">
    <location>
        <begin position="12"/>
        <end position="42"/>
    </location>
</feature>
<evidence type="ECO:0000313" key="3">
    <source>
        <dbReference type="Proteomes" id="UP000784294"/>
    </source>
</evidence>
<dbReference type="GO" id="GO:0006281">
    <property type="term" value="P:DNA repair"/>
    <property type="evidence" value="ECO:0007669"/>
    <property type="project" value="TreeGrafter"/>
</dbReference>
<dbReference type="AlphaFoldDB" id="A0A448WNX7"/>
<reference evidence="2" key="1">
    <citation type="submission" date="2018-11" db="EMBL/GenBank/DDBJ databases">
        <authorList>
            <consortium name="Pathogen Informatics"/>
        </authorList>
    </citation>
    <scope>NUCLEOTIDE SEQUENCE</scope>
</reference>
<proteinExistence type="predicted"/>
<dbReference type="GO" id="GO:0000278">
    <property type="term" value="P:mitotic cell cycle"/>
    <property type="evidence" value="ECO:0007669"/>
    <property type="project" value="TreeGrafter"/>
</dbReference>
<dbReference type="SUPFAM" id="SSF50998">
    <property type="entry name" value="Quinoprotein alcohol dehydrogenase-like"/>
    <property type="match status" value="1"/>
</dbReference>
<keyword evidence="1" id="KW-0853">WD repeat</keyword>
<dbReference type="Pfam" id="PF00400">
    <property type="entry name" value="WD40"/>
    <property type="match status" value="1"/>
</dbReference>